<accession>L7MH58</accession>
<organism evidence="1">
    <name type="scientific">Rhipicephalus pulchellus</name>
    <name type="common">Yellow backed tick</name>
    <name type="synonym">Dermacentor pulchellus</name>
    <dbReference type="NCBI Taxonomy" id="72859"/>
    <lineage>
        <taxon>Eukaryota</taxon>
        <taxon>Metazoa</taxon>
        <taxon>Ecdysozoa</taxon>
        <taxon>Arthropoda</taxon>
        <taxon>Chelicerata</taxon>
        <taxon>Arachnida</taxon>
        <taxon>Acari</taxon>
        <taxon>Parasitiformes</taxon>
        <taxon>Ixodida</taxon>
        <taxon>Ixodoidea</taxon>
        <taxon>Ixodidae</taxon>
        <taxon>Rhipicephalinae</taxon>
        <taxon>Rhipicephalus</taxon>
        <taxon>Rhipicephalus</taxon>
    </lineage>
</organism>
<protein>
    <recommendedName>
        <fullName evidence="2">Methyltransferase-like protein 9</fullName>
    </recommendedName>
</protein>
<dbReference type="Pfam" id="PF05219">
    <property type="entry name" value="DREV"/>
    <property type="match status" value="1"/>
</dbReference>
<dbReference type="AlphaFoldDB" id="L7MH58"/>
<evidence type="ECO:0008006" key="2">
    <source>
        <dbReference type="Google" id="ProtNLM"/>
    </source>
</evidence>
<dbReference type="InterPro" id="IPR007884">
    <property type="entry name" value="METL9"/>
</dbReference>
<dbReference type="PANTHER" id="PTHR12890:SF0">
    <property type="entry name" value="PROTEIN-L-HISTIDINE N-PROS-METHYLTRANSFERASE"/>
    <property type="match status" value="1"/>
</dbReference>
<reference evidence="1" key="1">
    <citation type="submission" date="2012-11" db="EMBL/GenBank/DDBJ databases">
        <authorList>
            <person name="Lucero-Rivera Y.E."/>
            <person name="Tovar-Ramirez D."/>
        </authorList>
    </citation>
    <scope>NUCLEOTIDE SEQUENCE</scope>
    <source>
        <tissue evidence="1">Salivary gland</tissue>
    </source>
</reference>
<evidence type="ECO:0000313" key="1">
    <source>
        <dbReference type="EMBL" id="JAA62519.1"/>
    </source>
</evidence>
<sequence length="335" mass="37380">KTSSVRQQASETGAIQDPGMATLRPMLHSPLARTLYERLLRDQDLERLDKRQWYSIDTDQLTDEFLRQSFVQCELDADTRAFLDRSTEKSNWLGTQILHAVARLFLGWFLTKTTLNGFLGRGSMFVFSMSQFLRLLRLEANSPNLPLFGSLLDVGAGDGNVTAAIAPLFGQVDVTEKSPSMRRVLSRRGFRVLDAATLRPADGDDDGEPQLYDVVCCLNVLDRCETPLGLLRTLRARLTNPSGRLVLALVLPLSQYVESGKCGAKPLETLYVRGSTLEQQVQSLYKNVMVPAGFILESWTRLPYLCEGDLEQAYYWLDDVVMVLRAADAHGAGPS</sequence>
<feature type="non-terminal residue" evidence="1">
    <location>
        <position position="1"/>
    </location>
</feature>
<dbReference type="SUPFAM" id="SSF53335">
    <property type="entry name" value="S-adenosyl-L-methionine-dependent methyltransferases"/>
    <property type="match status" value="1"/>
</dbReference>
<name>L7MH58_RHIPC</name>
<dbReference type="PANTHER" id="PTHR12890">
    <property type="entry name" value="DREV PROTEIN"/>
    <property type="match status" value="1"/>
</dbReference>
<dbReference type="CDD" id="cd02440">
    <property type="entry name" value="AdoMet_MTases"/>
    <property type="match status" value="1"/>
</dbReference>
<dbReference type="InterPro" id="IPR029063">
    <property type="entry name" value="SAM-dependent_MTases_sf"/>
</dbReference>
<dbReference type="Gene3D" id="3.40.50.150">
    <property type="entry name" value="Vaccinia Virus protein VP39"/>
    <property type="match status" value="1"/>
</dbReference>
<reference evidence="1" key="2">
    <citation type="journal article" date="2015" name="J. Proteomics">
        <title>Sexual differences in the sialomes of the zebra tick, Rhipicephalus pulchellus.</title>
        <authorList>
            <person name="Tan A.W."/>
            <person name="Francischetti I.M."/>
            <person name="Slovak M."/>
            <person name="Kini R.M."/>
            <person name="Ribeiro J.M."/>
        </authorList>
    </citation>
    <scope>NUCLEOTIDE SEQUENCE</scope>
    <source>
        <tissue evidence="1">Salivary gland</tissue>
    </source>
</reference>
<dbReference type="EMBL" id="GACK01002515">
    <property type="protein sequence ID" value="JAA62519.1"/>
    <property type="molecule type" value="mRNA"/>
</dbReference>
<dbReference type="GO" id="GO:0106370">
    <property type="term" value="F:protein-L-histidine N-pros-methyltransferase activity"/>
    <property type="evidence" value="ECO:0007669"/>
    <property type="project" value="InterPro"/>
</dbReference>
<proteinExistence type="evidence at transcript level"/>